<gene>
    <name evidence="2" type="ORF">SAMN05216551_110118</name>
</gene>
<evidence type="ECO:0000259" key="1">
    <source>
        <dbReference type="Pfam" id="PF12706"/>
    </source>
</evidence>
<dbReference type="InterPro" id="IPR036866">
    <property type="entry name" value="RibonucZ/Hydroxyglut_hydro"/>
</dbReference>
<keyword evidence="3" id="KW-1185">Reference proteome</keyword>
<accession>A0A1H2PSS7</accession>
<proteinExistence type="predicted"/>
<dbReference type="OrthoDB" id="9805728at2"/>
<organism evidence="2 3">
    <name type="scientific">Chitinasiproducens palmae</name>
    <dbReference type="NCBI Taxonomy" id="1770053"/>
    <lineage>
        <taxon>Bacteria</taxon>
        <taxon>Pseudomonadati</taxon>
        <taxon>Pseudomonadota</taxon>
        <taxon>Betaproteobacteria</taxon>
        <taxon>Burkholderiales</taxon>
        <taxon>Burkholderiaceae</taxon>
        <taxon>Chitinasiproducens</taxon>
    </lineage>
</organism>
<name>A0A1H2PSS7_9BURK</name>
<feature type="domain" description="Metallo-beta-lactamase" evidence="1">
    <location>
        <begin position="112"/>
        <end position="310"/>
    </location>
</feature>
<dbReference type="Proteomes" id="UP000243719">
    <property type="component" value="Unassembled WGS sequence"/>
</dbReference>
<evidence type="ECO:0000313" key="2">
    <source>
        <dbReference type="EMBL" id="SDV50102.1"/>
    </source>
</evidence>
<dbReference type="GO" id="GO:0005737">
    <property type="term" value="C:cytoplasm"/>
    <property type="evidence" value="ECO:0007669"/>
    <property type="project" value="TreeGrafter"/>
</dbReference>
<dbReference type="InterPro" id="IPR001279">
    <property type="entry name" value="Metallo-B-lactamas"/>
</dbReference>
<evidence type="ECO:0000313" key="3">
    <source>
        <dbReference type="Proteomes" id="UP000243719"/>
    </source>
</evidence>
<dbReference type="PANTHER" id="PTHR15032:SF4">
    <property type="entry name" value="N-ACYL-PHOSPHATIDYLETHANOLAMINE-HYDROLYZING PHOSPHOLIPASE D"/>
    <property type="match status" value="1"/>
</dbReference>
<dbReference type="STRING" id="1770053.SAMN05216551_110118"/>
<dbReference type="Pfam" id="PF12706">
    <property type="entry name" value="Lactamase_B_2"/>
    <property type="match status" value="1"/>
</dbReference>
<dbReference type="EMBL" id="FNLO01000010">
    <property type="protein sequence ID" value="SDV50102.1"/>
    <property type="molecule type" value="Genomic_DNA"/>
</dbReference>
<protein>
    <submittedName>
        <fullName evidence="2">L-ascorbate metabolism protein UlaG, beta-lactamase superfamily</fullName>
    </submittedName>
</protein>
<sequence>MLGLGLAGVGAAALFAIRTGVAGFDGWGLSSRPYRGPVTDHFDGQRFHSVPPTPRTSFFDVLRWQRGRPADDWREEAADPTGAQPARRVDGAALTVTLVNHATLLIQHRGLNILTDPIYSAHAGPFGRFGPRRYTPPGIAFDALPPIDAILISHNHYDHLDAGTLSDLARRFPSARVFTGLGNGHQLRHAGFRDMVELDWWQAAPLSAGVAVQAVPARHWSERMPWNVNATLVAGFVLTSPDGSVYFAGDTAAGGHFAEIAARLGPIRFAALPIGAYAPRWFMQRSHMSPAEAVQAALALDARQSMAIHFGTFRLSDEAQHAPEAALADALRRTGFDAERFVALRPGGRLAVPPLPS</sequence>
<dbReference type="SUPFAM" id="SSF56281">
    <property type="entry name" value="Metallo-hydrolase/oxidoreductase"/>
    <property type="match status" value="1"/>
</dbReference>
<reference evidence="3" key="1">
    <citation type="submission" date="2016-09" db="EMBL/GenBank/DDBJ databases">
        <authorList>
            <person name="Varghese N."/>
            <person name="Submissions S."/>
        </authorList>
    </citation>
    <scope>NUCLEOTIDE SEQUENCE [LARGE SCALE GENOMIC DNA]</scope>
    <source>
        <strain evidence="3">JS23</strain>
    </source>
</reference>
<dbReference type="PANTHER" id="PTHR15032">
    <property type="entry name" value="N-ACYL-PHOSPHATIDYLETHANOLAMINE-HYDROLYZING PHOSPHOLIPASE D"/>
    <property type="match status" value="1"/>
</dbReference>
<dbReference type="Gene3D" id="3.60.15.10">
    <property type="entry name" value="Ribonuclease Z/Hydroxyacylglutathione hydrolase-like"/>
    <property type="match status" value="1"/>
</dbReference>
<dbReference type="AlphaFoldDB" id="A0A1H2PSS7"/>